<reference evidence="1 2" key="1">
    <citation type="submission" date="2016-04" db="EMBL/GenBank/DDBJ databases">
        <title>The genome of Intoshia linei affirms orthonectids as highly simplified spiralians.</title>
        <authorList>
            <person name="Mikhailov K.V."/>
            <person name="Slusarev G.S."/>
            <person name="Nikitin M.A."/>
            <person name="Logacheva M.D."/>
            <person name="Penin A."/>
            <person name="Aleoshin V."/>
            <person name="Panchin Y.V."/>
        </authorList>
    </citation>
    <scope>NUCLEOTIDE SEQUENCE [LARGE SCALE GENOMIC DNA]</scope>
    <source>
        <strain evidence="1">Intl2013</strain>
        <tissue evidence="1">Whole animal</tissue>
    </source>
</reference>
<organism evidence="1 2">
    <name type="scientific">Intoshia linei</name>
    <dbReference type="NCBI Taxonomy" id="1819745"/>
    <lineage>
        <taxon>Eukaryota</taxon>
        <taxon>Metazoa</taxon>
        <taxon>Spiralia</taxon>
        <taxon>Lophotrochozoa</taxon>
        <taxon>Mesozoa</taxon>
        <taxon>Orthonectida</taxon>
        <taxon>Rhopaluridae</taxon>
        <taxon>Intoshia</taxon>
    </lineage>
</organism>
<evidence type="ECO:0000313" key="1">
    <source>
        <dbReference type="EMBL" id="OAF67274.1"/>
    </source>
</evidence>
<dbReference type="AlphaFoldDB" id="A0A177B1F9"/>
<dbReference type="Proteomes" id="UP000078046">
    <property type="component" value="Unassembled WGS sequence"/>
</dbReference>
<keyword evidence="2" id="KW-1185">Reference proteome</keyword>
<accession>A0A177B1F9</accession>
<comment type="caution">
    <text evidence="1">The sequence shown here is derived from an EMBL/GenBank/DDBJ whole genome shotgun (WGS) entry which is preliminary data.</text>
</comment>
<dbReference type="OrthoDB" id="8052599at2759"/>
<name>A0A177B1F9_9BILA</name>
<proteinExistence type="predicted"/>
<dbReference type="EMBL" id="LWCA01000703">
    <property type="protein sequence ID" value="OAF67274.1"/>
    <property type="molecule type" value="Genomic_DNA"/>
</dbReference>
<gene>
    <name evidence="1" type="ORF">A3Q56_04958</name>
</gene>
<sequence>MVAKLDGINKSSNIGYKFMGDLQCNYENLILSYKSSAHELKDVLKTSYWTRDDYAELEHLSLAYKMLKKGEWPNVKWNKPMSLSQTRWNFRAIKSLKAWILDYYYYFMILIKVHDIIFT</sequence>
<protein>
    <submittedName>
        <fullName evidence="1">Uncharacterized protein</fullName>
    </submittedName>
</protein>
<evidence type="ECO:0000313" key="2">
    <source>
        <dbReference type="Proteomes" id="UP000078046"/>
    </source>
</evidence>